<evidence type="ECO:0000256" key="1">
    <source>
        <dbReference type="ARBA" id="ARBA00001052"/>
    </source>
</evidence>
<dbReference type="NCBIfam" id="NF006825">
    <property type="entry name" value="PRK09347.1-2"/>
    <property type="match status" value="1"/>
</dbReference>
<dbReference type="GO" id="GO:0005525">
    <property type="term" value="F:GTP binding"/>
    <property type="evidence" value="ECO:0007669"/>
    <property type="project" value="UniProtKB-KW"/>
</dbReference>
<evidence type="ECO:0000259" key="7">
    <source>
        <dbReference type="Pfam" id="PF01227"/>
    </source>
</evidence>
<evidence type="ECO:0000313" key="8">
    <source>
        <dbReference type="EMBL" id="TRX73159.1"/>
    </source>
</evidence>
<name>A0A553GUL6_9PSED</name>
<feature type="binding site" evidence="6">
    <location>
        <position position="154"/>
    </location>
    <ligand>
        <name>Zn(2+)</name>
        <dbReference type="ChEBI" id="CHEBI:29105"/>
    </ligand>
</feature>
<keyword evidence="6" id="KW-0342">GTP-binding</keyword>
<evidence type="ECO:0000256" key="6">
    <source>
        <dbReference type="HAMAP-Rule" id="MF_00223"/>
    </source>
</evidence>
<protein>
    <recommendedName>
        <fullName evidence="6">GTP cyclohydrolase 1</fullName>
        <ecNumber evidence="6">3.5.4.16</ecNumber>
    </recommendedName>
    <alternativeName>
        <fullName evidence="6">GTP cyclohydrolase I</fullName>
        <shortName evidence="6">GTP-CH-I</shortName>
    </alternativeName>
</protein>
<dbReference type="OrthoDB" id="9801207at2"/>
<feature type="domain" description="GTP cyclohydrolase I" evidence="7">
    <location>
        <begin position="13"/>
        <end position="188"/>
    </location>
</feature>
<comment type="pathway">
    <text evidence="2 6">Cofactor biosynthesis; 7,8-dihydroneopterin triphosphate biosynthesis; 7,8-dihydroneopterin triphosphate from GTP: step 1/1.</text>
</comment>
<feature type="binding site" evidence="6">
    <location>
        <position position="83"/>
    </location>
    <ligand>
        <name>Zn(2+)</name>
        <dbReference type="ChEBI" id="CHEBI:29105"/>
    </ligand>
</feature>
<dbReference type="Proteomes" id="UP000315235">
    <property type="component" value="Unassembled WGS sequence"/>
</dbReference>
<dbReference type="EC" id="3.5.4.16" evidence="6"/>
<dbReference type="GO" id="GO:0006730">
    <property type="term" value="P:one-carbon metabolic process"/>
    <property type="evidence" value="ECO:0007669"/>
    <property type="project" value="UniProtKB-UniRule"/>
</dbReference>
<comment type="catalytic activity">
    <reaction evidence="1 6">
        <text>GTP + H2O = 7,8-dihydroneopterin 3'-triphosphate + formate + H(+)</text>
        <dbReference type="Rhea" id="RHEA:17473"/>
        <dbReference type="ChEBI" id="CHEBI:15377"/>
        <dbReference type="ChEBI" id="CHEBI:15378"/>
        <dbReference type="ChEBI" id="CHEBI:15740"/>
        <dbReference type="ChEBI" id="CHEBI:37565"/>
        <dbReference type="ChEBI" id="CHEBI:58462"/>
        <dbReference type="EC" id="3.5.4.16"/>
    </reaction>
</comment>
<dbReference type="GO" id="GO:0046654">
    <property type="term" value="P:tetrahydrofolate biosynthetic process"/>
    <property type="evidence" value="ECO:0007669"/>
    <property type="project" value="UniProtKB-UniRule"/>
</dbReference>
<dbReference type="NCBIfam" id="TIGR00063">
    <property type="entry name" value="folE"/>
    <property type="match status" value="1"/>
</dbReference>
<dbReference type="PROSITE" id="PS00860">
    <property type="entry name" value="GTP_CYCLOHYDROL_1_2"/>
    <property type="match status" value="1"/>
</dbReference>
<gene>
    <name evidence="6 8" type="primary">folE</name>
    <name evidence="8" type="ORF">FM069_19125</name>
</gene>
<dbReference type="GO" id="GO:0003934">
    <property type="term" value="F:GTP cyclohydrolase I activity"/>
    <property type="evidence" value="ECO:0007669"/>
    <property type="project" value="UniProtKB-UniRule"/>
</dbReference>
<dbReference type="PANTHER" id="PTHR11109">
    <property type="entry name" value="GTP CYCLOHYDROLASE I"/>
    <property type="match status" value="1"/>
</dbReference>
<dbReference type="EMBL" id="VJOY01000019">
    <property type="protein sequence ID" value="TRX73159.1"/>
    <property type="molecule type" value="Genomic_DNA"/>
</dbReference>
<comment type="caution">
    <text evidence="8">The sequence shown here is derived from an EMBL/GenBank/DDBJ whole genome shotgun (WGS) entry which is preliminary data.</text>
</comment>
<keyword evidence="4 6" id="KW-0554">One-carbon metabolism</keyword>
<dbReference type="RefSeq" id="WP_143489991.1">
    <property type="nucleotide sequence ID" value="NZ_VJOY01000019.1"/>
</dbReference>
<accession>A0A553GUL6</accession>
<reference evidence="8 9" key="1">
    <citation type="submission" date="2019-07" db="EMBL/GenBank/DDBJ databases">
        <title>Pseudomonas mangiferae sp. nov., isolated from bark of mango tree in Thailand.</title>
        <authorList>
            <person name="Srisuk N."/>
            <person name="Anurat P."/>
        </authorList>
    </citation>
    <scope>NUCLEOTIDE SEQUENCE [LARGE SCALE GENOMIC DNA]</scope>
    <source>
        <strain evidence="8 9">DMKU_BBB3-04</strain>
    </source>
</reference>
<organism evidence="8 9">
    <name type="scientific">Pseudomonas mangiferae</name>
    <dbReference type="NCBI Taxonomy" id="2593654"/>
    <lineage>
        <taxon>Bacteria</taxon>
        <taxon>Pseudomonadati</taxon>
        <taxon>Pseudomonadota</taxon>
        <taxon>Gammaproteobacteria</taxon>
        <taxon>Pseudomonadales</taxon>
        <taxon>Pseudomonadaceae</taxon>
        <taxon>Pseudomonas</taxon>
    </lineage>
</organism>
<comment type="similarity">
    <text evidence="3 6">Belongs to the GTP cyclohydrolase I family.</text>
</comment>
<comment type="subunit">
    <text evidence="6">Homopolymer.</text>
</comment>
<dbReference type="InterPro" id="IPR018234">
    <property type="entry name" value="GTP_CycHdrlase_I_CS"/>
</dbReference>
<keyword evidence="6" id="KW-0479">Metal-binding</keyword>
<dbReference type="InterPro" id="IPR043133">
    <property type="entry name" value="GTP-CH-I_C/QueF"/>
</dbReference>
<proteinExistence type="inferred from homology"/>
<evidence type="ECO:0000256" key="3">
    <source>
        <dbReference type="ARBA" id="ARBA00008085"/>
    </source>
</evidence>
<evidence type="ECO:0000256" key="2">
    <source>
        <dbReference type="ARBA" id="ARBA00005080"/>
    </source>
</evidence>
<keyword evidence="6" id="KW-0862">Zinc</keyword>
<dbReference type="PANTHER" id="PTHR11109:SF7">
    <property type="entry name" value="GTP CYCLOHYDROLASE 1"/>
    <property type="match status" value="1"/>
</dbReference>
<keyword evidence="5 6" id="KW-0378">Hydrolase</keyword>
<dbReference type="InterPro" id="IPR020602">
    <property type="entry name" value="GTP_CycHdrlase_I_dom"/>
</dbReference>
<dbReference type="HAMAP" id="MF_00223">
    <property type="entry name" value="FolE"/>
    <property type="match status" value="1"/>
</dbReference>
<dbReference type="InterPro" id="IPR043134">
    <property type="entry name" value="GTP-CH-I_N"/>
</dbReference>
<sequence>MQNDQEHSHAKARQAVIDILDYLGEDTSRQGLQETPERFLKSMVAQTVGYSQDPYRVLEKFFEEVAGYKNLIMLQNIHFESMCEHHLAPIVGNATVGYIPNGRVVGLSKLARVVDIFAKRLQIQERLTSQIGLALDEVLLPKGVGVIIRAKHNCLCTRGAYKPNANMTTTYFSGVLDTDSVKRGEFYTAAALPWGNGVHHSQ</sequence>
<evidence type="ECO:0000313" key="9">
    <source>
        <dbReference type="Proteomes" id="UP000315235"/>
    </source>
</evidence>
<dbReference type="GO" id="GO:0006729">
    <property type="term" value="P:tetrahydrobiopterin biosynthetic process"/>
    <property type="evidence" value="ECO:0007669"/>
    <property type="project" value="TreeGrafter"/>
</dbReference>
<dbReference type="GO" id="GO:0008270">
    <property type="term" value="F:zinc ion binding"/>
    <property type="evidence" value="ECO:0007669"/>
    <property type="project" value="UniProtKB-UniRule"/>
</dbReference>
<keyword evidence="6" id="KW-0547">Nucleotide-binding</keyword>
<feature type="binding site" evidence="6">
    <location>
        <position position="86"/>
    </location>
    <ligand>
        <name>Zn(2+)</name>
        <dbReference type="ChEBI" id="CHEBI:29105"/>
    </ligand>
</feature>
<keyword evidence="9" id="KW-1185">Reference proteome</keyword>
<dbReference type="Pfam" id="PF01227">
    <property type="entry name" value="GTP_cyclohydroI"/>
    <property type="match status" value="1"/>
</dbReference>
<dbReference type="InterPro" id="IPR001474">
    <property type="entry name" value="GTP_CycHdrlase_I"/>
</dbReference>
<dbReference type="AlphaFoldDB" id="A0A553GUL6"/>
<evidence type="ECO:0000256" key="5">
    <source>
        <dbReference type="ARBA" id="ARBA00022801"/>
    </source>
</evidence>
<dbReference type="Gene3D" id="1.10.286.10">
    <property type="match status" value="1"/>
</dbReference>
<dbReference type="GO" id="GO:0005737">
    <property type="term" value="C:cytoplasm"/>
    <property type="evidence" value="ECO:0007669"/>
    <property type="project" value="TreeGrafter"/>
</dbReference>
<evidence type="ECO:0000256" key="4">
    <source>
        <dbReference type="ARBA" id="ARBA00022563"/>
    </source>
</evidence>
<dbReference type="NCBIfam" id="NF006826">
    <property type="entry name" value="PRK09347.1-3"/>
    <property type="match status" value="1"/>
</dbReference>
<dbReference type="Gene3D" id="3.30.1130.10">
    <property type="match status" value="1"/>
</dbReference>
<dbReference type="SUPFAM" id="SSF55620">
    <property type="entry name" value="Tetrahydrobiopterin biosynthesis enzymes-like"/>
    <property type="match status" value="1"/>
</dbReference>
<dbReference type="FunFam" id="3.30.1130.10:FF:000001">
    <property type="entry name" value="GTP cyclohydrolase 1"/>
    <property type="match status" value="1"/>
</dbReference>
<dbReference type="UniPathway" id="UPA00848">
    <property type="reaction ID" value="UER00151"/>
</dbReference>
<dbReference type="PROSITE" id="PS00859">
    <property type="entry name" value="GTP_CYCLOHYDROL_1_1"/>
    <property type="match status" value="1"/>
</dbReference>